<keyword evidence="2" id="KW-1015">Disulfide bond</keyword>
<dbReference type="Proteomes" id="UP000091857">
    <property type="component" value="Chromosome 9"/>
</dbReference>
<evidence type="ECO:0000256" key="3">
    <source>
        <dbReference type="SAM" id="MobiDB-lite"/>
    </source>
</evidence>
<evidence type="ECO:0000256" key="1">
    <source>
        <dbReference type="ARBA" id="ARBA00022729"/>
    </source>
</evidence>
<dbReference type="STRING" id="3983.A0A2C9VD44"/>
<feature type="chain" id="PRO_5012067432" description="Folate receptor-like domain-containing protein" evidence="5">
    <location>
        <begin position="24"/>
        <end position="295"/>
    </location>
</feature>
<protein>
    <recommendedName>
        <fullName evidence="6">Folate receptor-like domain-containing protein</fullName>
    </recommendedName>
</protein>
<gene>
    <name evidence="7" type="ORF">MANES_09G171500v8</name>
</gene>
<feature type="region of interest" description="Disordered" evidence="3">
    <location>
        <begin position="276"/>
        <end position="295"/>
    </location>
</feature>
<feature type="signal peptide" evidence="5">
    <location>
        <begin position="1"/>
        <end position="23"/>
    </location>
</feature>
<keyword evidence="4" id="KW-0472">Membrane</keyword>
<dbReference type="Gramene" id="Manes.09G171500.1.v8.1">
    <property type="protein sequence ID" value="Manes.09G171500.1.v8.1.CDS"/>
    <property type="gene ID" value="Manes.09G171500.v8.1"/>
</dbReference>
<feature type="transmembrane region" description="Helical" evidence="4">
    <location>
        <begin position="237"/>
        <end position="254"/>
    </location>
</feature>
<dbReference type="PANTHER" id="PTHR37390:SF1">
    <property type="entry name" value="FOLATE-BINDING PROTEIN 1"/>
    <property type="match status" value="1"/>
</dbReference>
<keyword evidence="1 5" id="KW-0732">Signal</keyword>
<evidence type="ECO:0000313" key="7">
    <source>
        <dbReference type="EMBL" id="OAY42334.1"/>
    </source>
</evidence>
<keyword evidence="4" id="KW-1133">Transmembrane helix</keyword>
<evidence type="ECO:0000256" key="5">
    <source>
        <dbReference type="SAM" id="SignalP"/>
    </source>
</evidence>
<reference evidence="8" key="1">
    <citation type="journal article" date="2016" name="Nat. Biotechnol.">
        <title>Sequencing wild and cultivated cassava and related species reveals extensive interspecific hybridization and genetic diversity.</title>
        <authorList>
            <person name="Bredeson J.V."/>
            <person name="Lyons J.B."/>
            <person name="Prochnik S.E."/>
            <person name="Wu G.A."/>
            <person name="Ha C.M."/>
            <person name="Edsinger-Gonzales E."/>
            <person name="Grimwood J."/>
            <person name="Schmutz J."/>
            <person name="Rabbi I.Y."/>
            <person name="Egesi C."/>
            <person name="Nauluvula P."/>
            <person name="Lebot V."/>
            <person name="Ndunguru J."/>
            <person name="Mkamilo G."/>
            <person name="Bart R.S."/>
            <person name="Setter T.L."/>
            <person name="Gleadow R.M."/>
            <person name="Kulakow P."/>
            <person name="Ferguson M.E."/>
            <person name="Rounsley S."/>
            <person name="Rokhsar D.S."/>
        </authorList>
    </citation>
    <scope>NUCLEOTIDE SEQUENCE [LARGE SCALE GENOMIC DNA]</scope>
    <source>
        <strain evidence="8">cv. AM560-2</strain>
    </source>
</reference>
<dbReference type="InterPro" id="IPR018143">
    <property type="entry name" value="Folate_rcpt-like"/>
</dbReference>
<dbReference type="OrthoDB" id="498177at2759"/>
<name>A0A2C9VD44_MANES</name>
<organism evidence="7 8">
    <name type="scientific">Manihot esculenta</name>
    <name type="common">Cassava</name>
    <name type="synonym">Jatropha manihot</name>
    <dbReference type="NCBI Taxonomy" id="3983"/>
    <lineage>
        <taxon>Eukaryota</taxon>
        <taxon>Viridiplantae</taxon>
        <taxon>Streptophyta</taxon>
        <taxon>Embryophyta</taxon>
        <taxon>Tracheophyta</taxon>
        <taxon>Spermatophyta</taxon>
        <taxon>Magnoliopsida</taxon>
        <taxon>eudicotyledons</taxon>
        <taxon>Gunneridae</taxon>
        <taxon>Pentapetalae</taxon>
        <taxon>rosids</taxon>
        <taxon>fabids</taxon>
        <taxon>Malpighiales</taxon>
        <taxon>Euphorbiaceae</taxon>
        <taxon>Crotonoideae</taxon>
        <taxon>Manihoteae</taxon>
        <taxon>Manihot</taxon>
    </lineage>
</organism>
<dbReference type="Pfam" id="PF03024">
    <property type="entry name" value="Folate_rec"/>
    <property type="match status" value="1"/>
</dbReference>
<comment type="caution">
    <text evidence="7">The sequence shown here is derived from an EMBL/GenBank/DDBJ whole genome shotgun (WGS) entry which is preliminary data.</text>
</comment>
<evidence type="ECO:0000313" key="8">
    <source>
        <dbReference type="Proteomes" id="UP000091857"/>
    </source>
</evidence>
<evidence type="ECO:0000256" key="4">
    <source>
        <dbReference type="SAM" id="Phobius"/>
    </source>
</evidence>
<proteinExistence type="predicted"/>
<dbReference type="PANTHER" id="PTHR37390">
    <property type="entry name" value="OS02G0592500 PROTEIN"/>
    <property type="match status" value="1"/>
</dbReference>
<evidence type="ECO:0000256" key="2">
    <source>
        <dbReference type="ARBA" id="ARBA00023157"/>
    </source>
</evidence>
<accession>A0A2C9VD44</accession>
<keyword evidence="8" id="KW-1185">Reference proteome</keyword>
<feature type="domain" description="Folate receptor-like" evidence="6">
    <location>
        <begin position="50"/>
        <end position="171"/>
    </location>
</feature>
<dbReference type="AlphaFoldDB" id="A0A2C9VD44"/>
<dbReference type="EMBL" id="CM004395">
    <property type="protein sequence ID" value="OAY42334.1"/>
    <property type="molecule type" value="Genomic_DNA"/>
</dbReference>
<dbReference type="InterPro" id="IPR053305">
    <property type="entry name" value="Folate-binding_rcpt-like"/>
</dbReference>
<feature type="compositionally biased region" description="Basic and acidic residues" evidence="3">
    <location>
        <begin position="276"/>
        <end position="285"/>
    </location>
</feature>
<keyword evidence="4" id="KW-0812">Transmembrane</keyword>
<evidence type="ECO:0000259" key="6">
    <source>
        <dbReference type="Pfam" id="PF03024"/>
    </source>
</evidence>
<sequence>MKRRDYGFFVLLLLHLFVSFSSGIHDGVCISKGGRFPPFSSEGKPPKKLSKGSKDLALCRVFRRKTCCDVAQTFPALLSIRRLASTGEASQECLQLWELLECSICDPRTGVQPGLPLICASFCDRVYQACANAYFSMDTKTQVLVPCGVNDFVCGKAAEWVSNGSELCLSAGFTIKPSEDAYNGAEEASCYGGKASLDSIAESWGASRSELPPKAGNVGVLKDFQQRVQEMPFSDKVSWAVGGMVLTAGLLFLSKRKSYSQRQRLAAIQRTARKLEGNMKQKYPDRLGNTKGNRK</sequence>